<comment type="caution">
    <text evidence="2">The sequence shown here is derived from an EMBL/GenBank/DDBJ whole genome shotgun (WGS) entry which is preliminary data.</text>
</comment>
<dbReference type="GO" id="GO:0003677">
    <property type="term" value="F:DNA binding"/>
    <property type="evidence" value="ECO:0007669"/>
    <property type="project" value="InterPro"/>
</dbReference>
<feature type="domain" description="HTH cro/C1-type" evidence="1">
    <location>
        <begin position="15"/>
        <end position="71"/>
    </location>
</feature>
<evidence type="ECO:0000313" key="2">
    <source>
        <dbReference type="EMBL" id="PKW16022.1"/>
    </source>
</evidence>
<dbReference type="InterPro" id="IPR001387">
    <property type="entry name" value="Cro/C1-type_HTH"/>
</dbReference>
<dbReference type="PROSITE" id="PS50943">
    <property type="entry name" value="HTH_CROC1"/>
    <property type="match status" value="1"/>
</dbReference>
<dbReference type="SMART" id="SM00530">
    <property type="entry name" value="HTH_XRE"/>
    <property type="match status" value="1"/>
</dbReference>
<accession>A0A2N3XZD6</accession>
<sequence>MRHGCFAGKTIGERLQIIRERTGKSRTVVAGLVGRSSDWLKQVEKGKIQTPRLPTLVKLAEALGVHDLAEITGSTAMPIDLSRRAGHPAVEALREAIEEMPLAVNDRQQPNVDALKHASANAWHLWHNSPTPRSSVGALLPAIIRDARRAARILDVEPRRSAYATLTSAYGLAHQVLAWVSDTPLLWLVADRAMNAAEHAGDPESLALGAWVLGNVWRASEREEDAYQLVTEAGTLLEPYLNNGDDTTRALWGALHLHGAITAARLGREGDALFALDQADKMPRKMPSGYVHSSTVFGAANADTTGVNVYTDLRKSAHTLDADIDALPSVHRRSRLWLDMARSYHQRKDRVATLQILQRATDTCEESMRHHPMARGIAGELVSNGGRNVQRDARVLAKRLGLTA</sequence>
<name>A0A2N3XZD6_SACSN</name>
<evidence type="ECO:0000259" key="1">
    <source>
        <dbReference type="PROSITE" id="PS50943"/>
    </source>
</evidence>
<evidence type="ECO:0000313" key="3">
    <source>
        <dbReference type="Proteomes" id="UP000233786"/>
    </source>
</evidence>
<proteinExistence type="predicted"/>
<gene>
    <name evidence="2" type="ORF">A8926_3810</name>
</gene>
<dbReference type="Gene3D" id="1.10.260.40">
    <property type="entry name" value="lambda repressor-like DNA-binding domains"/>
    <property type="match status" value="1"/>
</dbReference>
<reference evidence="2" key="1">
    <citation type="submission" date="2017-12" db="EMBL/GenBank/DDBJ databases">
        <title>Sequencing the genomes of 1000 Actinobacteria strains.</title>
        <authorList>
            <person name="Klenk H.-P."/>
        </authorList>
    </citation>
    <scope>NUCLEOTIDE SEQUENCE [LARGE SCALE GENOMIC DNA]</scope>
    <source>
        <strain evidence="2">DSM 44228</strain>
    </source>
</reference>
<dbReference type="Proteomes" id="UP000233786">
    <property type="component" value="Unassembled WGS sequence"/>
</dbReference>
<protein>
    <submittedName>
        <fullName evidence="2">Transcriptional regulator with XRE-family HTH domain</fullName>
    </submittedName>
</protein>
<dbReference type="AlphaFoldDB" id="A0A2N3XZD6"/>
<dbReference type="CDD" id="cd00093">
    <property type="entry name" value="HTH_XRE"/>
    <property type="match status" value="1"/>
</dbReference>
<dbReference type="OrthoDB" id="3504495at2"/>
<keyword evidence="3" id="KW-1185">Reference proteome</keyword>
<organism evidence="2 3">
    <name type="scientific">Saccharopolyspora spinosa</name>
    <dbReference type="NCBI Taxonomy" id="60894"/>
    <lineage>
        <taxon>Bacteria</taxon>
        <taxon>Bacillati</taxon>
        <taxon>Actinomycetota</taxon>
        <taxon>Actinomycetes</taxon>
        <taxon>Pseudonocardiales</taxon>
        <taxon>Pseudonocardiaceae</taxon>
        <taxon>Saccharopolyspora</taxon>
    </lineage>
</organism>
<dbReference type="STRING" id="994479.GCA_000194155_03406"/>
<dbReference type="SUPFAM" id="SSF47413">
    <property type="entry name" value="lambda repressor-like DNA-binding domains"/>
    <property type="match status" value="1"/>
</dbReference>
<dbReference type="EMBL" id="PJNB01000001">
    <property type="protein sequence ID" value="PKW16022.1"/>
    <property type="molecule type" value="Genomic_DNA"/>
</dbReference>
<dbReference type="Pfam" id="PF13560">
    <property type="entry name" value="HTH_31"/>
    <property type="match status" value="1"/>
</dbReference>
<dbReference type="RefSeq" id="WP_010696407.1">
    <property type="nucleotide sequence ID" value="NZ_CP061007.1"/>
</dbReference>
<dbReference type="InterPro" id="IPR010982">
    <property type="entry name" value="Lambda_DNA-bd_dom_sf"/>
</dbReference>